<keyword evidence="2" id="KW-1185">Reference proteome</keyword>
<gene>
    <name evidence="1" type="ORF">K470DRAFT_114878</name>
</gene>
<protein>
    <submittedName>
        <fullName evidence="1">Uncharacterized protein</fullName>
    </submittedName>
</protein>
<evidence type="ECO:0000313" key="1">
    <source>
        <dbReference type="EMBL" id="KAF2858861.1"/>
    </source>
</evidence>
<accession>A0A6A7BUD8</accession>
<evidence type="ECO:0000313" key="2">
    <source>
        <dbReference type="Proteomes" id="UP000799421"/>
    </source>
</evidence>
<name>A0A6A7BUD8_9PEZI</name>
<reference evidence="1" key="1">
    <citation type="journal article" date="2020" name="Stud. Mycol.">
        <title>101 Dothideomycetes genomes: a test case for predicting lifestyles and emergence of pathogens.</title>
        <authorList>
            <person name="Haridas S."/>
            <person name="Albert R."/>
            <person name="Binder M."/>
            <person name="Bloem J."/>
            <person name="Labutti K."/>
            <person name="Salamov A."/>
            <person name="Andreopoulos B."/>
            <person name="Baker S."/>
            <person name="Barry K."/>
            <person name="Bills G."/>
            <person name="Bluhm B."/>
            <person name="Cannon C."/>
            <person name="Castanera R."/>
            <person name="Culley D."/>
            <person name="Daum C."/>
            <person name="Ezra D."/>
            <person name="Gonzalez J."/>
            <person name="Henrissat B."/>
            <person name="Kuo A."/>
            <person name="Liang C."/>
            <person name="Lipzen A."/>
            <person name="Lutzoni F."/>
            <person name="Magnuson J."/>
            <person name="Mondo S."/>
            <person name="Nolan M."/>
            <person name="Ohm R."/>
            <person name="Pangilinan J."/>
            <person name="Park H.-J."/>
            <person name="Ramirez L."/>
            <person name="Alfaro M."/>
            <person name="Sun H."/>
            <person name="Tritt A."/>
            <person name="Yoshinaga Y."/>
            <person name="Zwiers L.-H."/>
            <person name="Turgeon B."/>
            <person name="Goodwin S."/>
            <person name="Spatafora J."/>
            <person name="Crous P."/>
            <person name="Grigoriev I."/>
        </authorList>
    </citation>
    <scope>NUCLEOTIDE SEQUENCE</scope>
    <source>
        <strain evidence="1">CBS 480.64</strain>
    </source>
</reference>
<organism evidence="1 2">
    <name type="scientific">Piedraia hortae CBS 480.64</name>
    <dbReference type="NCBI Taxonomy" id="1314780"/>
    <lineage>
        <taxon>Eukaryota</taxon>
        <taxon>Fungi</taxon>
        <taxon>Dikarya</taxon>
        <taxon>Ascomycota</taxon>
        <taxon>Pezizomycotina</taxon>
        <taxon>Dothideomycetes</taxon>
        <taxon>Dothideomycetidae</taxon>
        <taxon>Capnodiales</taxon>
        <taxon>Piedraiaceae</taxon>
        <taxon>Piedraia</taxon>
    </lineage>
</organism>
<dbReference type="Proteomes" id="UP000799421">
    <property type="component" value="Unassembled WGS sequence"/>
</dbReference>
<sequence length="88" mass="9736">MPGYPYTANIVHAFSTATDLGASKDVRTLLNPLQRCTSSFLFTLLQTHQPLPPIIPPPPPPPPPPPIPQIPNVFHTPSLAKWLFIYSR</sequence>
<dbReference type="AlphaFoldDB" id="A0A6A7BUD8"/>
<dbReference type="EMBL" id="MU006001">
    <property type="protein sequence ID" value="KAF2858861.1"/>
    <property type="molecule type" value="Genomic_DNA"/>
</dbReference>
<proteinExistence type="predicted"/>